<dbReference type="HOGENOM" id="CLU_079911_0_0_12"/>
<reference evidence="4 5" key="1">
    <citation type="submission" date="2013-04" db="EMBL/GenBank/DDBJ databases">
        <title>The Genome Sequence of Treponema maltophilum ATCC 51939.</title>
        <authorList>
            <consortium name="The Broad Institute Genomics Platform"/>
            <person name="Earl A."/>
            <person name="Ward D."/>
            <person name="Feldgarden M."/>
            <person name="Gevers D."/>
            <person name="Leonetti C."/>
            <person name="Blanton J.M."/>
            <person name="Dewhirst F.E."/>
            <person name="Izard J."/>
            <person name="Walker B."/>
            <person name="Young S."/>
            <person name="Zeng Q."/>
            <person name="Gargeya S."/>
            <person name="Fitzgerald M."/>
            <person name="Haas B."/>
            <person name="Abouelleil A."/>
            <person name="Allen A.W."/>
            <person name="Alvarado L."/>
            <person name="Arachchi H.M."/>
            <person name="Berlin A.M."/>
            <person name="Chapman S.B."/>
            <person name="Gainer-Dewar J."/>
            <person name="Goldberg J."/>
            <person name="Griggs A."/>
            <person name="Gujja S."/>
            <person name="Hansen M."/>
            <person name="Howarth C."/>
            <person name="Imamovic A."/>
            <person name="Ireland A."/>
            <person name="Larimer J."/>
            <person name="McCowan C."/>
            <person name="Murphy C."/>
            <person name="Pearson M."/>
            <person name="Poon T.W."/>
            <person name="Priest M."/>
            <person name="Roberts A."/>
            <person name="Saif S."/>
            <person name="Shea T."/>
            <person name="Sisk P."/>
            <person name="Sykes S."/>
            <person name="Wortman J."/>
            <person name="Nusbaum C."/>
            <person name="Birren B."/>
        </authorList>
    </citation>
    <scope>NUCLEOTIDE SEQUENCE [LARGE SCALE GENOMIC DNA]</scope>
    <source>
        <strain evidence="4 5">ATCC 51939</strain>
    </source>
</reference>
<dbReference type="InterPro" id="IPR011990">
    <property type="entry name" value="TPR-like_helical_dom_sf"/>
</dbReference>
<accession>S3K458</accession>
<dbReference type="RefSeq" id="WP_016526340.1">
    <property type="nucleotide sequence ID" value="NZ_KE332518.1"/>
</dbReference>
<dbReference type="Gene3D" id="1.25.40.10">
    <property type="entry name" value="Tetratricopeptide repeat domain"/>
    <property type="match status" value="1"/>
</dbReference>
<proteinExistence type="predicted"/>
<dbReference type="Pfam" id="PF07719">
    <property type="entry name" value="TPR_2"/>
    <property type="match status" value="1"/>
</dbReference>
<dbReference type="STRING" id="1125699.HMPREF9194_02082"/>
<dbReference type="SUPFAM" id="SSF48452">
    <property type="entry name" value="TPR-like"/>
    <property type="match status" value="1"/>
</dbReference>
<dbReference type="InterPro" id="IPR019734">
    <property type="entry name" value="TPR_rpt"/>
</dbReference>
<dbReference type="InterPro" id="IPR013105">
    <property type="entry name" value="TPR_2"/>
</dbReference>
<evidence type="ECO:0000313" key="5">
    <source>
        <dbReference type="Proteomes" id="UP000014541"/>
    </source>
</evidence>
<evidence type="ECO:0000256" key="1">
    <source>
        <dbReference type="ARBA" id="ARBA00022737"/>
    </source>
</evidence>
<gene>
    <name evidence="4" type="ORF">HMPREF9194_02082</name>
</gene>
<dbReference type="AlphaFoldDB" id="S3K458"/>
<dbReference type="PATRIC" id="fig|1125699.3.peg.2106"/>
<dbReference type="EMBL" id="ATFF01000006">
    <property type="protein sequence ID" value="EPF31731.1"/>
    <property type="molecule type" value="Genomic_DNA"/>
</dbReference>
<keyword evidence="5" id="KW-1185">Reference proteome</keyword>
<keyword evidence="2 3" id="KW-0802">TPR repeat</keyword>
<keyword evidence="1" id="KW-0677">Repeat</keyword>
<dbReference type="SMART" id="SM00028">
    <property type="entry name" value="TPR"/>
    <property type="match status" value="2"/>
</dbReference>
<evidence type="ECO:0000256" key="3">
    <source>
        <dbReference type="PROSITE-ProRule" id="PRU00339"/>
    </source>
</evidence>
<evidence type="ECO:0000256" key="2">
    <source>
        <dbReference type="ARBA" id="ARBA00022803"/>
    </source>
</evidence>
<name>S3K458_TREMA</name>
<evidence type="ECO:0000313" key="4">
    <source>
        <dbReference type="EMBL" id="EPF31731.1"/>
    </source>
</evidence>
<dbReference type="Proteomes" id="UP000014541">
    <property type="component" value="Unassembled WGS sequence"/>
</dbReference>
<comment type="caution">
    <text evidence="4">The sequence shown here is derived from an EMBL/GenBank/DDBJ whole genome shotgun (WGS) entry which is preliminary data.</text>
</comment>
<sequence>MKKIGTGLFFIFLCTLVFTRDYSKEFMDYFKSDYRPIDYRSMEKLLIDWEKERPDDPEMLIGYFNYYVNRDLEMFPAMGKADDGKYYGAYLQKNFNNDDVIKGISFLDKALVKNPQRLDIHFGKCSTLLQARFYKEGIKAILDLLNTSVKVNNEWLWTNNVPIQEDGEAVLLDGINGYFAILFNNFEYVKDDLGNLAKKLEQLYPNNLISINQTANYYSYSGNNKKAIELLEKGHKLDKNDYIILGNLGYLYEEKKNYKAARTCYEKMLKIDNPQSKQYAKEYLEALNKKDRRTGRSKKD</sequence>
<dbReference type="PROSITE" id="PS50005">
    <property type="entry name" value="TPR"/>
    <property type="match status" value="1"/>
</dbReference>
<dbReference type="OrthoDB" id="362592at2"/>
<organism evidence="4 5">
    <name type="scientific">Treponema maltophilum ATCC 51939</name>
    <dbReference type="NCBI Taxonomy" id="1125699"/>
    <lineage>
        <taxon>Bacteria</taxon>
        <taxon>Pseudomonadati</taxon>
        <taxon>Spirochaetota</taxon>
        <taxon>Spirochaetia</taxon>
        <taxon>Spirochaetales</taxon>
        <taxon>Treponemataceae</taxon>
        <taxon>Treponema</taxon>
    </lineage>
</organism>
<feature type="repeat" description="TPR" evidence="3">
    <location>
        <begin position="242"/>
        <end position="275"/>
    </location>
</feature>
<protein>
    <submittedName>
        <fullName evidence="4">Uncharacterized protein</fullName>
    </submittedName>
</protein>
<dbReference type="eggNOG" id="COG0457">
    <property type="taxonomic scope" value="Bacteria"/>
</dbReference>